<proteinExistence type="predicted"/>
<evidence type="ECO:0000259" key="1">
    <source>
        <dbReference type="Pfam" id="PF20469"/>
    </source>
</evidence>
<evidence type="ECO:0000313" key="3">
    <source>
        <dbReference type="Proteomes" id="UP000481421"/>
    </source>
</evidence>
<dbReference type="SUPFAM" id="SSF52540">
    <property type="entry name" value="P-loop containing nucleoside triphosphate hydrolases"/>
    <property type="match status" value="1"/>
</dbReference>
<comment type="caution">
    <text evidence="2">The sequence shown here is derived from an EMBL/GenBank/DDBJ whole genome shotgun (WGS) entry which is preliminary data.</text>
</comment>
<dbReference type="InterPro" id="IPR051396">
    <property type="entry name" value="Bact_Antivir_Def_Nuclease"/>
</dbReference>
<accession>A0A6B3RTE6</accession>
<dbReference type="CDD" id="cd01026">
    <property type="entry name" value="TOPRIM_OLD"/>
    <property type="match status" value="1"/>
</dbReference>
<sequence>MHISRLAIDNFRCIRALDIELSPTSVIIGENNAGKTAVLDAVKIALSRKWGRSGQTGFNEYDFPFGAAQEGTDGDIRIRLWFSESQRNEWHQPMVDDLIEIIRTDPHSGTHSICMQVTCSFESVTNSVEPVWHFLNDADQPFAGAGARNQNLSRFFDYVPCFSMAAMRDAGVEFGGRSRFWGTLLKSIEVDKDKAASLEERFSQLNGELLAADPKLEAIKDALKAISTVIANGAAGDVDIRAIPVNLWEIISRSEVVIQGQTQDPWLPIGKHGHGVQSLAIIFLFRAFVENALGGALPEEAEPILTLEEPEAHLHPQACRSLWLAINALPGQKFVTTHSPFFVQNVPFKDIIVLRRGTSGPVAASLPRNFKAVVPYNALLEAAIAKIGPSISWNPTSGCIVCTQTISDAQFRDLLMCYTGADRGPHHAEIKAMRDRSRSFIGNEEISKLESWAKRIRGEIFFANKWLLCEGQAEYAILSAVADKLGCPLDAHGISVIDYQNNGSPGAFAALARVLDYPWAMICDGDNGGNDHIAQLRSHHFSDAEIADRVTQLPKDFDLERLIVTCALRPCLLAAARELDPQVVDSDEALLALAYARKEEIAVRISAQIRLTASVGDIPAEFRAIFVRIGACE</sequence>
<keyword evidence="3" id="KW-1185">Reference proteome</keyword>
<gene>
    <name evidence="2" type="ORF">G3572_20810</name>
</gene>
<dbReference type="InterPro" id="IPR034139">
    <property type="entry name" value="TOPRIM_OLD"/>
</dbReference>
<name>A0A6B3RTE6_9RHOB</name>
<dbReference type="Pfam" id="PF11398">
    <property type="entry name" value="DUF2813"/>
    <property type="match status" value="1"/>
</dbReference>
<protein>
    <submittedName>
        <fullName evidence="2">AAA family ATPase</fullName>
    </submittedName>
</protein>
<evidence type="ECO:0000313" key="2">
    <source>
        <dbReference type="EMBL" id="NEX48643.1"/>
    </source>
</evidence>
<dbReference type="AlphaFoldDB" id="A0A6B3RTE6"/>
<organism evidence="2 3">
    <name type="scientific">Pseudotabrizicola algicola</name>
    <dbReference type="NCBI Taxonomy" id="2709381"/>
    <lineage>
        <taxon>Bacteria</taxon>
        <taxon>Pseudomonadati</taxon>
        <taxon>Pseudomonadota</taxon>
        <taxon>Alphaproteobacteria</taxon>
        <taxon>Rhodobacterales</taxon>
        <taxon>Paracoccaceae</taxon>
        <taxon>Pseudotabrizicola</taxon>
    </lineage>
</organism>
<dbReference type="Proteomes" id="UP000481421">
    <property type="component" value="Unassembled WGS sequence"/>
</dbReference>
<reference evidence="2 3" key="1">
    <citation type="submission" date="2020-02" db="EMBL/GenBank/DDBJ databases">
        <title>Rhodobacter algicola sp. nov., isolated from microalga culture.</title>
        <authorList>
            <person name="Park C.-Y."/>
        </authorList>
    </citation>
    <scope>NUCLEOTIDE SEQUENCE [LARGE SCALE GENOMIC DNA]</scope>
    <source>
        <strain evidence="2 3">ETT8</strain>
    </source>
</reference>
<dbReference type="PANTHER" id="PTHR43581">
    <property type="entry name" value="ATP/GTP PHOSPHATASE"/>
    <property type="match status" value="1"/>
</dbReference>
<dbReference type="EMBL" id="JAAIKE010000014">
    <property type="protein sequence ID" value="NEX48643.1"/>
    <property type="molecule type" value="Genomic_DNA"/>
</dbReference>
<dbReference type="Pfam" id="PF20469">
    <property type="entry name" value="OLD-like_TOPRIM"/>
    <property type="match status" value="1"/>
</dbReference>
<dbReference type="InterPro" id="IPR022602">
    <property type="entry name" value="DUF2813"/>
</dbReference>
<feature type="domain" description="OLD protein-like TOPRIM" evidence="1">
    <location>
        <begin position="461"/>
        <end position="526"/>
    </location>
</feature>
<dbReference type="InterPro" id="IPR027417">
    <property type="entry name" value="P-loop_NTPase"/>
</dbReference>
<dbReference type="PANTHER" id="PTHR43581:SF4">
    <property type="entry name" value="ATP_GTP PHOSPHATASE"/>
    <property type="match status" value="1"/>
</dbReference>
<dbReference type="Gene3D" id="3.40.50.300">
    <property type="entry name" value="P-loop containing nucleotide triphosphate hydrolases"/>
    <property type="match status" value="1"/>
</dbReference>